<feature type="transmembrane region" description="Helical" evidence="1">
    <location>
        <begin position="137"/>
        <end position="156"/>
    </location>
</feature>
<feature type="transmembrane region" description="Helical" evidence="1">
    <location>
        <begin position="298"/>
        <end position="320"/>
    </location>
</feature>
<evidence type="ECO:0000313" key="2">
    <source>
        <dbReference type="EMBL" id="MCZ0701692.1"/>
    </source>
</evidence>
<organism evidence="2 3">
    <name type="scientific">Natronobacillus azotifigens</name>
    <dbReference type="NCBI Taxonomy" id="472978"/>
    <lineage>
        <taxon>Bacteria</taxon>
        <taxon>Bacillati</taxon>
        <taxon>Bacillota</taxon>
        <taxon>Bacilli</taxon>
        <taxon>Bacillales</taxon>
        <taxon>Bacillaceae</taxon>
        <taxon>Natronobacillus</taxon>
    </lineage>
</organism>
<reference evidence="2" key="1">
    <citation type="submission" date="2022-11" db="EMBL/GenBank/DDBJ databases">
        <title>WGS of Natronobacillus azotifigens 24KS-1, an anaerobic diazotrophic haloalkaliphile from soda-rich habitats.</title>
        <authorList>
            <person name="Sorokin D.Y."/>
            <person name="Merkel A.Y."/>
        </authorList>
    </citation>
    <scope>NUCLEOTIDE SEQUENCE</scope>
    <source>
        <strain evidence="2">24KS-1</strain>
    </source>
</reference>
<dbReference type="NCBIfam" id="NF038403">
    <property type="entry name" value="perm_prefix_1"/>
    <property type="match status" value="1"/>
</dbReference>
<dbReference type="Proteomes" id="UP001084197">
    <property type="component" value="Unassembled WGS sequence"/>
</dbReference>
<name>A0A9J6R8W2_9BACI</name>
<evidence type="ECO:0000256" key="1">
    <source>
        <dbReference type="SAM" id="Phobius"/>
    </source>
</evidence>
<protein>
    <submittedName>
        <fullName evidence="2">Permease prefix domain 1-containing protein</fullName>
    </submittedName>
</protein>
<gene>
    <name evidence="2" type="ORF">OWO01_00520</name>
</gene>
<feature type="transmembrane region" description="Helical" evidence="1">
    <location>
        <begin position="98"/>
        <end position="117"/>
    </location>
</feature>
<dbReference type="RefSeq" id="WP_268778459.1">
    <property type="nucleotide sequence ID" value="NZ_JAPRAT010000001.1"/>
</dbReference>
<feature type="transmembrane region" description="Helical" evidence="1">
    <location>
        <begin position="270"/>
        <end position="292"/>
    </location>
</feature>
<dbReference type="EMBL" id="JAPRAT010000001">
    <property type="protein sequence ID" value="MCZ0701692.1"/>
    <property type="molecule type" value="Genomic_DNA"/>
</dbReference>
<comment type="caution">
    <text evidence="2">The sequence shown here is derived from an EMBL/GenBank/DDBJ whole genome shotgun (WGS) entry which is preliminary data.</text>
</comment>
<keyword evidence="1" id="KW-1133">Transmembrane helix</keyword>
<dbReference type="AlphaFoldDB" id="A0A9J6R8W2"/>
<sequence length="324" mass="36549">METIMNYLDNMFSRLPNTKEMQGIKQEMLANMEDKYHELIEAGKSEHEAIGIVISEFGNIDELIEVLGVVPESNQEPVPTLTTTEINDYLETNKKSGILVGVGVGLIILGAALLILITQLMEDGYIQVFEGRMVDVIGLIPLFLFVTIAVGMFIIADSMMKKFSFTQSDFHIQLHEKERLEQENQQFQQTHVRTTITGVALCILAPMILIISSVFHDNASVYGVVLLLLMVTIAVFLFIYYGRIKEGYNTLLHLEEHAIPKKVQKKEDKVIGAVASIIWPLAVIVFLISGLVYHQWHINWIVFPITGLLFAMFSGAYSIWKREG</sequence>
<proteinExistence type="predicted"/>
<accession>A0A9J6R8W2</accession>
<keyword evidence="1" id="KW-0472">Membrane</keyword>
<dbReference type="InterPro" id="IPR047928">
    <property type="entry name" value="Perm_prefix_1"/>
</dbReference>
<keyword evidence="3" id="KW-1185">Reference proteome</keyword>
<feature type="transmembrane region" description="Helical" evidence="1">
    <location>
        <begin position="195"/>
        <end position="215"/>
    </location>
</feature>
<keyword evidence="1" id="KW-0812">Transmembrane</keyword>
<feature type="transmembrane region" description="Helical" evidence="1">
    <location>
        <begin position="221"/>
        <end position="241"/>
    </location>
</feature>
<evidence type="ECO:0000313" key="3">
    <source>
        <dbReference type="Proteomes" id="UP001084197"/>
    </source>
</evidence>